<feature type="transmembrane region" description="Helical" evidence="1">
    <location>
        <begin position="110"/>
        <end position="127"/>
    </location>
</feature>
<feature type="transmembrane region" description="Helical" evidence="1">
    <location>
        <begin position="12"/>
        <end position="30"/>
    </location>
</feature>
<keyword evidence="1" id="KW-0472">Membrane</keyword>
<feature type="transmembrane region" description="Helical" evidence="1">
    <location>
        <begin position="86"/>
        <end position="104"/>
    </location>
</feature>
<proteinExistence type="predicted"/>
<organism evidence="2 3">
    <name type="scientific">Mya arenaria</name>
    <name type="common">Soft-shell clam</name>
    <dbReference type="NCBI Taxonomy" id="6604"/>
    <lineage>
        <taxon>Eukaryota</taxon>
        <taxon>Metazoa</taxon>
        <taxon>Spiralia</taxon>
        <taxon>Lophotrochozoa</taxon>
        <taxon>Mollusca</taxon>
        <taxon>Bivalvia</taxon>
        <taxon>Autobranchia</taxon>
        <taxon>Heteroconchia</taxon>
        <taxon>Euheterodonta</taxon>
        <taxon>Imparidentia</taxon>
        <taxon>Neoheterodontei</taxon>
        <taxon>Myida</taxon>
        <taxon>Myoidea</taxon>
        <taxon>Myidae</taxon>
        <taxon>Mya</taxon>
    </lineage>
</organism>
<evidence type="ECO:0000313" key="3">
    <source>
        <dbReference type="Proteomes" id="UP001164746"/>
    </source>
</evidence>
<evidence type="ECO:0000313" key="2">
    <source>
        <dbReference type="EMBL" id="WAQ97832.1"/>
    </source>
</evidence>
<accession>A0ABY7DM78</accession>
<keyword evidence="1" id="KW-1133">Transmembrane helix</keyword>
<keyword evidence="3" id="KW-1185">Reference proteome</keyword>
<dbReference type="Proteomes" id="UP001164746">
    <property type="component" value="Chromosome 3"/>
</dbReference>
<gene>
    <name evidence="2" type="ORF">MAR_022205</name>
</gene>
<keyword evidence="1" id="KW-0812">Transmembrane</keyword>
<dbReference type="EMBL" id="CP111014">
    <property type="protein sequence ID" value="WAQ97832.1"/>
    <property type="molecule type" value="Genomic_DNA"/>
</dbReference>
<evidence type="ECO:0000256" key="1">
    <source>
        <dbReference type="SAM" id="Phobius"/>
    </source>
</evidence>
<feature type="transmembrane region" description="Helical" evidence="1">
    <location>
        <begin position="56"/>
        <end position="74"/>
    </location>
</feature>
<name>A0ABY7DM78_MYAAR</name>
<sequence length="142" mass="15851">MEMVTLVASSPFLMHILTACANFVGIQFLSASRDSVEWWLESFLACYSLGPRSGDLHLVFAGIQLIAGVADLVLHFGPGGLAWRKASYYILIGLCVVTLVRHLLWSSSVLLFGYLYTNIALFAKLVLYHDSFLKWPHVTKNE</sequence>
<reference evidence="2" key="1">
    <citation type="submission" date="2022-11" db="EMBL/GenBank/DDBJ databases">
        <title>Centuries of genome instability and evolution in soft-shell clam transmissible cancer (bioRxiv).</title>
        <authorList>
            <person name="Hart S.F.M."/>
            <person name="Yonemitsu M.A."/>
            <person name="Giersch R.M."/>
            <person name="Beal B.F."/>
            <person name="Arriagada G."/>
            <person name="Davis B.W."/>
            <person name="Ostrander E.A."/>
            <person name="Goff S.P."/>
            <person name="Metzger M.J."/>
        </authorList>
    </citation>
    <scope>NUCLEOTIDE SEQUENCE</scope>
    <source>
        <strain evidence="2">MELC-2E11</strain>
        <tissue evidence="2">Siphon/mantle</tissue>
    </source>
</reference>
<protein>
    <submittedName>
        <fullName evidence="2">Uncharacterized protein</fullName>
    </submittedName>
</protein>